<evidence type="ECO:0000256" key="6">
    <source>
        <dbReference type="SAM" id="MobiDB-lite"/>
    </source>
</evidence>
<name>A0AAJ6QQ12_9ACAR</name>
<dbReference type="InterPro" id="IPR020472">
    <property type="entry name" value="WD40_PAC1"/>
</dbReference>
<accession>A0AAJ6QQ12</accession>
<sequence>MSFFLKSARKPRGVQKKRGLKAQTKPLPKAKRTRMDDVEITSDEDDDDEVTRKYSEESGVESDAEETAEQKKLRIAKEYLEEIRKNELDEEEDEEQKRSLIAHRLKKDVLEKSGRLFKPIAAKFLSVEQSGIIHLKNQHRLPITRIVLSTDERTVFSASKDGTLVKWSIEVADKKGQRSVRVKAAHAAAILALALSSDSKFLATGCEKNVLTIWNPENLERIHTFAMNQHRGKLTGLAFRLNTHQLFSCSADRSVKVWSLDEMAYVETLFGHEDRVTGIDSFLRDRALSSGGRDGTLRLWKIPEESQLVYQGNGTSVDCCAMLNDETFVSGHDDGRVYLWRAMKKKPVFSIVIAKQWVTAICAMRNSDLVAAGSSSGEIVLLKTLNCRRDAEGRPSLEEIARIPSIGFINSLTFSSSSKLLVAACSQEHALGRWERIKEAKNSVCVFPLVYSP</sequence>
<proteinExistence type="predicted"/>
<feature type="compositionally biased region" description="Acidic residues" evidence="6">
    <location>
        <begin position="58"/>
        <end position="67"/>
    </location>
</feature>
<dbReference type="RefSeq" id="XP_003740116.1">
    <property type="nucleotide sequence ID" value="XM_003740068.1"/>
</dbReference>
<feature type="repeat" description="WD" evidence="5">
    <location>
        <begin position="269"/>
        <end position="310"/>
    </location>
</feature>
<dbReference type="KEGG" id="goe:100904357"/>
<dbReference type="Gene3D" id="2.130.10.10">
    <property type="entry name" value="YVTN repeat-like/Quinoprotein amine dehydrogenase"/>
    <property type="match status" value="1"/>
</dbReference>
<evidence type="ECO:0000313" key="8">
    <source>
        <dbReference type="RefSeq" id="XP_003740116.1"/>
    </source>
</evidence>
<dbReference type="InterPro" id="IPR039241">
    <property type="entry name" value="Rrp9-like"/>
</dbReference>
<evidence type="ECO:0000256" key="5">
    <source>
        <dbReference type="PROSITE-ProRule" id="PRU00221"/>
    </source>
</evidence>
<dbReference type="GO" id="GO:0032040">
    <property type="term" value="C:small-subunit processome"/>
    <property type="evidence" value="ECO:0007669"/>
    <property type="project" value="TreeGrafter"/>
</dbReference>
<reference evidence="8" key="1">
    <citation type="submission" date="2025-08" db="UniProtKB">
        <authorList>
            <consortium name="RefSeq"/>
        </authorList>
    </citation>
    <scope>IDENTIFICATION</scope>
</reference>
<feature type="region of interest" description="Disordered" evidence="6">
    <location>
        <begin position="1"/>
        <end position="69"/>
    </location>
</feature>
<protein>
    <submittedName>
        <fullName evidence="8">U3 small nucleolar RNA-interacting protein 2</fullName>
    </submittedName>
</protein>
<dbReference type="Pfam" id="PF00400">
    <property type="entry name" value="WD40"/>
    <property type="match status" value="5"/>
</dbReference>
<dbReference type="FunFam" id="2.130.10.10:FF:000509">
    <property type="entry name" value="U3 small nucleolar RNA-interacting protein"/>
    <property type="match status" value="1"/>
</dbReference>
<evidence type="ECO:0000256" key="4">
    <source>
        <dbReference type="ARBA" id="ARBA00023242"/>
    </source>
</evidence>
<dbReference type="PANTHER" id="PTHR19865:SF0">
    <property type="entry name" value="U3 SMALL NUCLEOLAR RNA-INTERACTING PROTEIN 2"/>
    <property type="match status" value="1"/>
</dbReference>
<dbReference type="GeneID" id="100904357"/>
<dbReference type="GO" id="GO:0034511">
    <property type="term" value="F:U3 snoRNA binding"/>
    <property type="evidence" value="ECO:0007669"/>
    <property type="project" value="InterPro"/>
</dbReference>
<evidence type="ECO:0000256" key="3">
    <source>
        <dbReference type="ARBA" id="ARBA00022737"/>
    </source>
</evidence>
<keyword evidence="3" id="KW-0677">Repeat</keyword>
<dbReference type="PRINTS" id="PR00320">
    <property type="entry name" value="GPROTEINBRPT"/>
</dbReference>
<comment type="subcellular location">
    <subcellularLocation>
        <location evidence="1">Nucleus</location>
    </subcellularLocation>
</comment>
<dbReference type="PROSITE" id="PS50082">
    <property type="entry name" value="WD_REPEATS_2"/>
    <property type="match status" value="4"/>
</dbReference>
<evidence type="ECO:0000256" key="2">
    <source>
        <dbReference type="ARBA" id="ARBA00022574"/>
    </source>
</evidence>
<dbReference type="PROSITE" id="PS50294">
    <property type="entry name" value="WD_REPEATS_REGION"/>
    <property type="match status" value="2"/>
</dbReference>
<keyword evidence="2 5" id="KW-0853">WD repeat</keyword>
<evidence type="ECO:0000256" key="1">
    <source>
        <dbReference type="ARBA" id="ARBA00004123"/>
    </source>
</evidence>
<dbReference type="AlphaFoldDB" id="A0AAJ6QQ12"/>
<dbReference type="SMART" id="SM00320">
    <property type="entry name" value="WD40"/>
    <property type="match status" value="7"/>
</dbReference>
<dbReference type="Proteomes" id="UP000694867">
    <property type="component" value="Unplaced"/>
</dbReference>
<feature type="repeat" description="WD" evidence="5">
    <location>
        <begin position="136"/>
        <end position="170"/>
    </location>
</feature>
<feature type="repeat" description="WD" evidence="5">
    <location>
        <begin position="227"/>
        <end position="268"/>
    </location>
</feature>
<feature type="compositionally biased region" description="Acidic residues" evidence="6">
    <location>
        <begin position="38"/>
        <end position="49"/>
    </location>
</feature>
<dbReference type="InterPro" id="IPR036322">
    <property type="entry name" value="WD40_repeat_dom_sf"/>
</dbReference>
<gene>
    <name evidence="8" type="primary">LOC100904357</name>
</gene>
<dbReference type="InterPro" id="IPR001680">
    <property type="entry name" value="WD40_rpt"/>
</dbReference>
<evidence type="ECO:0000313" key="7">
    <source>
        <dbReference type="Proteomes" id="UP000694867"/>
    </source>
</evidence>
<feature type="repeat" description="WD" evidence="5">
    <location>
        <begin position="183"/>
        <end position="224"/>
    </location>
</feature>
<feature type="compositionally biased region" description="Basic residues" evidence="6">
    <location>
        <begin position="7"/>
        <end position="20"/>
    </location>
</feature>
<dbReference type="SUPFAM" id="SSF50978">
    <property type="entry name" value="WD40 repeat-like"/>
    <property type="match status" value="1"/>
</dbReference>
<organism evidence="7 8">
    <name type="scientific">Galendromus occidentalis</name>
    <name type="common">western predatory mite</name>
    <dbReference type="NCBI Taxonomy" id="34638"/>
    <lineage>
        <taxon>Eukaryota</taxon>
        <taxon>Metazoa</taxon>
        <taxon>Ecdysozoa</taxon>
        <taxon>Arthropoda</taxon>
        <taxon>Chelicerata</taxon>
        <taxon>Arachnida</taxon>
        <taxon>Acari</taxon>
        <taxon>Parasitiformes</taxon>
        <taxon>Mesostigmata</taxon>
        <taxon>Gamasina</taxon>
        <taxon>Phytoseioidea</taxon>
        <taxon>Phytoseiidae</taxon>
        <taxon>Typhlodrominae</taxon>
        <taxon>Galendromus</taxon>
    </lineage>
</organism>
<dbReference type="PANTHER" id="PTHR19865">
    <property type="entry name" value="U3 SMALL NUCLEOLAR RNA INTERACTING PROTEIN 2"/>
    <property type="match status" value="1"/>
</dbReference>
<dbReference type="CTD" id="3346176"/>
<keyword evidence="7" id="KW-1185">Reference proteome</keyword>
<keyword evidence="4" id="KW-0539">Nucleus</keyword>
<dbReference type="InterPro" id="IPR015943">
    <property type="entry name" value="WD40/YVTN_repeat-like_dom_sf"/>
</dbReference>